<reference evidence="2 3" key="1">
    <citation type="journal article" date="2019" name="Sci. Rep.">
        <title>Comparative genomics of chytrid fungi reveal insights into the obligate biotrophic and pathogenic lifestyle of Synchytrium endobioticum.</title>
        <authorList>
            <person name="van de Vossenberg B.T.L.H."/>
            <person name="Warris S."/>
            <person name="Nguyen H.D.T."/>
            <person name="van Gent-Pelzer M.P.E."/>
            <person name="Joly D.L."/>
            <person name="van de Geest H.C."/>
            <person name="Bonants P.J.M."/>
            <person name="Smith D.S."/>
            <person name="Levesque C.A."/>
            <person name="van der Lee T.A.J."/>
        </authorList>
    </citation>
    <scope>NUCLEOTIDE SEQUENCE [LARGE SCALE GENOMIC DNA]</scope>
    <source>
        <strain evidence="2 3">LEV6574</strain>
    </source>
</reference>
<feature type="compositionally biased region" description="Basic and acidic residues" evidence="1">
    <location>
        <begin position="182"/>
        <end position="196"/>
    </location>
</feature>
<protein>
    <submittedName>
        <fullName evidence="2">Uncharacterized protein</fullName>
    </submittedName>
</protein>
<feature type="compositionally biased region" description="Low complexity" evidence="1">
    <location>
        <begin position="329"/>
        <end position="340"/>
    </location>
</feature>
<dbReference type="EMBL" id="QEAM01000007">
    <property type="protein sequence ID" value="TPX51185.1"/>
    <property type="molecule type" value="Genomic_DNA"/>
</dbReference>
<organism evidence="2 3">
    <name type="scientific">Synchytrium endobioticum</name>
    <dbReference type="NCBI Taxonomy" id="286115"/>
    <lineage>
        <taxon>Eukaryota</taxon>
        <taxon>Fungi</taxon>
        <taxon>Fungi incertae sedis</taxon>
        <taxon>Chytridiomycota</taxon>
        <taxon>Chytridiomycota incertae sedis</taxon>
        <taxon>Chytridiomycetes</taxon>
        <taxon>Synchytriales</taxon>
        <taxon>Synchytriaceae</taxon>
        <taxon>Synchytrium</taxon>
    </lineage>
</organism>
<feature type="compositionally biased region" description="Acidic residues" evidence="1">
    <location>
        <begin position="261"/>
        <end position="270"/>
    </location>
</feature>
<evidence type="ECO:0000256" key="1">
    <source>
        <dbReference type="SAM" id="MobiDB-lite"/>
    </source>
</evidence>
<feature type="compositionally biased region" description="Polar residues" evidence="1">
    <location>
        <begin position="162"/>
        <end position="173"/>
    </location>
</feature>
<dbReference type="VEuPathDB" id="FungiDB:SeMB42_g01979"/>
<gene>
    <name evidence="2" type="ORF">SeLEV6574_g00441</name>
</gene>
<proteinExistence type="predicted"/>
<comment type="caution">
    <text evidence="2">The sequence shown here is derived from an EMBL/GenBank/DDBJ whole genome shotgun (WGS) entry which is preliminary data.</text>
</comment>
<feature type="region of interest" description="Disordered" evidence="1">
    <location>
        <begin position="1"/>
        <end position="21"/>
    </location>
</feature>
<dbReference type="Proteomes" id="UP000320475">
    <property type="component" value="Unassembled WGS sequence"/>
</dbReference>
<accession>A0A507DIV0</accession>
<feature type="compositionally biased region" description="Polar residues" evidence="1">
    <location>
        <begin position="246"/>
        <end position="260"/>
    </location>
</feature>
<feature type="region of interest" description="Disordered" evidence="1">
    <location>
        <begin position="162"/>
        <end position="200"/>
    </location>
</feature>
<feature type="region of interest" description="Disordered" evidence="1">
    <location>
        <begin position="220"/>
        <end position="355"/>
    </location>
</feature>
<evidence type="ECO:0000313" key="2">
    <source>
        <dbReference type="EMBL" id="TPX51185.1"/>
    </source>
</evidence>
<feature type="compositionally biased region" description="Basic and acidic residues" evidence="1">
    <location>
        <begin position="227"/>
        <end position="244"/>
    </location>
</feature>
<sequence>MRTPTVTPPPSRKRKGSGDHEHACHSVIAQAHGHHHHHNHHNALDSQDVHIHHTGCQQEYEPDPQMNSDLASKEWNSCNWRLGKLESRYSHAVKRANWYRYMHTQPNTSTALADIALEEQKASEDLDALSKALAKYTDLREDYYKAYVHCKRIEDSLELQFQEQGPRQHQLPQSLEEDSDPDQDHHNSESLVRDLDQQPDNEPSIAMHLIRRRGLSQDYVNLDDNADPSRDPDLDPDECARDNVSHAMQEQSSDHSPSPEENNEIDDDHDVYDRQYRSDSHDVHPIVNPYKRKHSQITPEAQERYLNVPSNAPNRNTTISTHTCHNTRGKSLGSSSSSAQSRHHHGPLCSKAFTESPQTNMLADYGDEEDHNDDTLLDSELLDDTLAEDDVRSDAAEPDDDLQKENDAQDLLREMDQNAEYIVNDFDDVHEAEYHSNADPHFSW</sequence>
<dbReference type="AlphaFoldDB" id="A0A507DIV0"/>
<feature type="compositionally biased region" description="Pro residues" evidence="1">
    <location>
        <begin position="1"/>
        <end position="10"/>
    </location>
</feature>
<name>A0A507DIV0_9FUNG</name>
<feature type="compositionally biased region" description="Polar residues" evidence="1">
    <location>
        <begin position="308"/>
        <end position="326"/>
    </location>
</feature>
<feature type="compositionally biased region" description="Basic and acidic residues" evidence="1">
    <location>
        <begin position="271"/>
        <end position="284"/>
    </location>
</feature>
<evidence type="ECO:0000313" key="3">
    <source>
        <dbReference type="Proteomes" id="UP000320475"/>
    </source>
</evidence>